<evidence type="ECO:0000313" key="1">
    <source>
        <dbReference type="EMBL" id="USG65129.1"/>
    </source>
</evidence>
<keyword evidence="2" id="KW-1185">Reference proteome</keyword>
<dbReference type="EMBL" id="CP098755">
    <property type="protein sequence ID" value="USG65129.1"/>
    <property type="molecule type" value="Genomic_DNA"/>
</dbReference>
<organism evidence="1 2">
    <name type="scientific">Brevibacillus ruminantium</name>
    <dbReference type="NCBI Taxonomy" id="2950604"/>
    <lineage>
        <taxon>Bacteria</taxon>
        <taxon>Bacillati</taxon>
        <taxon>Bacillota</taxon>
        <taxon>Bacilli</taxon>
        <taxon>Bacillales</taxon>
        <taxon>Paenibacillaceae</taxon>
        <taxon>Brevibacillus</taxon>
    </lineage>
</organism>
<accession>A0ABY4WEG6</accession>
<proteinExistence type="predicted"/>
<dbReference type="Proteomes" id="UP001056500">
    <property type="component" value="Chromosome"/>
</dbReference>
<evidence type="ECO:0000313" key="2">
    <source>
        <dbReference type="Proteomes" id="UP001056500"/>
    </source>
</evidence>
<protein>
    <submittedName>
        <fullName evidence="1">Uncharacterized protein</fullName>
    </submittedName>
</protein>
<name>A0ABY4WEG6_9BACL</name>
<sequence>MNVVSYINQSDEALFNEQLESVKEYCNEQNWRHVMNFDTLELLTKYMQYTHIVLVNNETELIESPFKRLVELVQWAAKHDVALIIKEGQIEINTHTLSEDSLFLSFPTAFEKMVAERTRTHEELKMLKTEILKSIISRHCI</sequence>
<gene>
    <name evidence="1" type="ORF">NDK47_23895</name>
</gene>
<reference evidence="1" key="1">
    <citation type="submission" date="2022-06" db="EMBL/GenBank/DDBJ databases">
        <title>Genome sequencing of Brevibacillus sp. BB3-R1.</title>
        <authorList>
            <person name="Heo J."/>
            <person name="Lee D."/>
            <person name="Won M."/>
            <person name="Han B.-H."/>
            <person name="Hong S.-B."/>
            <person name="Kwon S.-W."/>
        </authorList>
    </citation>
    <scope>NUCLEOTIDE SEQUENCE</scope>
    <source>
        <strain evidence="1">BB3-R1</strain>
    </source>
</reference>
<dbReference type="RefSeq" id="WP_251872235.1">
    <property type="nucleotide sequence ID" value="NZ_CP098755.1"/>
</dbReference>